<dbReference type="EMBL" id="JARQWQ010000066">
    <property type="protein sequence ID" value="KAK2554865.1"/>
    <property type="molecule type" value="Genomic_DNA"/>
</dbReference>
<dbReference type="AlphaFoldDB" id="A0AAD9Q513"/>
<comment type="caution">
    <text evidence="1">The sequence shown here is derived from an EMBL/GenBank/DDBJ whole genome shotgun (WGS) entry which is preliminary data.</text>
</comment>
<organism evidence="1 2">
    <name type="scientific">Acropora cervicornis</name>
    <name type="common">Staghorn coral</name>
    <dbReference type="NCBI Taxonomy" id="6130"/>
    <lineage>
        <taxon>Eukaryota</taxon>
        <taxon>Metazoa</taxon>
        <taxon>Cnidaria</taxon>
        <taxon>Anthozoa</taxon>
        <taxon>Hexacorallia</taxon>
        <taxon>Scleractinia</taxon>
        <taxon>Astrocoeniina</taxon>
        <taxon>Acroporidae</taxon>
        <taxon>Acropora</taxon>
    </lineage>
</organism>
<proteinExistence type="predicted"/>
<reference evidence="1" key="1">
    <citation type="journal article" date="2023" name="G3 (Bethesda)">
        <title>Whole genome assembly and annotation of the endangered Caribbean coral Acropora cervicornis.</title>
        <authorList>
            <person name="Selwyn J.D."/>
            <person name="Vollmer S.V."/>
        </authorList>
    </citation>
    <scope>NUCLEOTIDE SEQUENCE</scope>
    <source>
        <strain evidence="1">K2</strain>
    </source>
</reference>
<reference evidence="1" key="2">
    <citation type="journal article" date="2023" name="Science">
        <title>Genomic signatures of disease resistance in endangered staghorn corals.</title>
        <authorList>
            <person name="Vollmer S.V."/>
            <person name="Selwyn J.D."/>
            <person name="Despard B.A."/>
            <person name="Roesel C.L."/>
        </authorList>
    </citation>
    <scope>NUCLEOTIDE SEQUENCE</scope>
    <source>
        <strain evidence="1">K2</strain>
    </source>
</reference>
<evidence type="ECO:0000313" key="1">
    <source>
        <dbReference type="EMBL" id="KAK2554865.1"/>
    </source>
</evidence>
<gene>
    <name evidence="1" type="ORF">P5673_023515</name>
</gene>
<sequence>MLCARKSSEPSVLRVPSERHKNLVEFRWNNILTKMRERAPDVLDFMATAAIPKLKGNDGRQVMPFCTAYGILMNVRCRELSLVQKINAVLLGVGGATKRSLSEVGMVLITWFDDDFVNLNSVLWSRIGKNLASALPDPEVSQVNDQGSVCVREIPTILEVNLTQHN</sequence>
<keyword evidence="2" id="KW-1185">Reference proteome</keyword>
<dbReference type="Proteomes" id="UP001249851">
    <property type="component" value="Unassembled WGS sequence"/>
</dbReference>
<feature type="non-terminal residue" evidence="1">
    <location>
        <position position="1"/>
    </location>
</feature>
<evidence type="ECO:0000313" key="2">
    <source>
        <dbReference type="Proteomes" id="UP001249851"/>
    </source>
</evidence>
<name>A0AAD9Q513_ACRCE</name>
<protein>
    <submittedName>
        <fullName evidence="1">Uncharacterized protein</fullName>
    </submittedName>
</protein>
<accession>A0AAD9Q513</accession>